<organism evidence="2 3">
    <name type="scientific">Marinomonas alcarazii</name>
    <dbReference type="NCBI Taxonomy" id="491949"/>
    <lineage>
        <taxon>Bacteria</taxon>
        <taxon>Pseudomonadati</taxon>
        <taxon>Pseudomonadota</taxon>
        <taxon>Gammaproteobacteria</taxon>
        <taxon>Oceanospirillales</taxon>
        <taxon>Oceanospirillaceae</taxon>
        <taxon>Marinomonas</taxon>
    </lineage>
</organism>
<keyword evidence="3" id="KW-1185">Reference proteome</keyword>
<gene>
    <name evidence="2" type="ORF">DFP75_10710</name>
</gene>
<protein>
    <submittedName>
        <fullName evidence="2">Rhamnosyltransferase</fullName>
    </submittedName>
</protein>
<sequence length="285" mass="33254">MKIGVVIVWFNPSSEHLDNLKSHIKQCEYICVVDNSSNKYLLPLDSNIHYIHNSNVGGIAGAFNRGADWLIKNNVDYFYTFDQDSVVPDDFYEKMTQFTLNNNASISCPNFYDVNSKTYGKFVKMSKFYFSDTDDNKTHFCISSGMCIKSSVFTNLNKFDERFVIDHVDTEFLLKAVDSNVDVFYNKDVLLNHQIGERDLHNFLGVNLKPNHHNHIRKYYISRNGTYLSFKYFKKYKGYFVLNIMRIVHELVCVVLYEKNKKVKIYCILKGLKDAFKGKLGVYEE</sequence>
<accession>A0A318V0X2</accession>
<evidence type="ECO:0000259" key="1">
    <source>
        <dbReference type="Pfam" id="PF00535"/>
    </source>
</evidence>
<comment type="caution">
    <text evidence="2">The sequence shown here is derived from an EMBL/GenBank/DDBJ whole genome shotgun (WGS) entry which is preliminary data.</text>
</comment>
<dbReference type="Pfam" id="PF00535">
    <property type="entry name" value="Glycos_transf_2"/>
    <property type="match status" value="1"/>
</dbReference>
<dbReference type="SUPFAM" id="SSF53448">
    <property type="entry name" value="Nucleotide-diphospho-sugar transferases"/>
    <property type="match status" value="1"/>
</dbReference>
<evidence type="ECO:0000313" key="2">
    <source>
        <dbReference type="EMBL" id="PYF79845.1"/>
    </source>
</evidence>
<name>A0A318V0X2_9GAMM</name>
<dbReference type="EMBL" id="QKLW01000007">
    <property type="protein sequence ID" value="PYF79845.1"/>
    <property type="molecule type" value="Genomic_DNA"/>
</dbReference>
<reference evidence="2 3" key="1">
    <citation type="submission" date="2018-06" db="EMBL/GenBank/DDBJ databases">
        <title>Genomic Encyclopedia of Type Strains, Phase III (KMG-III): the genomes of soil and plant-associated and newly described type strains.</title>
        <authorList>
            <person name="Whitman W."/>
        </authorList>
    </citation>
    <scope>NUCLEOTIDE SEQUENCE [LARGE SCALE GENOMIC DNA]</scope>
    <source>
        <strain evidence="2 3">CECT 7730</strain>
    </source>
</reference>
<feature type="domain" description="Glycosyltransferase 2-like" evidence="1">
    <location>
        <begin position="5"/>
        <end position="153"/>
    </location>
</feature>
<dbReference type="RefSeq" id="WP_110576602.1">
    <property type="nucleotide sequence ID" value="NZ_QKLW01000007.1"/>
</dbReference>
<dbReference type="AlphaFoldDB" id="A0A318V0X2"/>
<proteinExistence type="predicted"/>
<keyword evidence="2" id="KW-0808">Transferase</keyword>
<dbReference type="Gene3D" id="3.90.550.10">
    <property type="entry name" value="Spore Coat Polysaccharide Biosynthesis Protein SpsA, Chain A"/>
    <property type="match status" value="1"/>
</dbReference>
<dbReference type="GO" id="GO:0016740">
    <property type="term" value="F:transferase activity"/>
    <property type="evidence" value="ECO:0007669"/>
    <property type="project" value="UniProtKB-KW"/>
</dbReference>
<dbReference type="InterPro" id="IPR001173">
    <property type="entry name" value="Glyco_trans_2-like"/>
</dbReference>
<evidence type="ECO:0000313" key="3">
    <source>
        <dbReference type="Proteomes" id="UP000247551"/>
    </source>
</evidence>
<dbReference type="InterPro" id="IPR029044">
    <property type="entry name" value="Nucleotide-diphossugar_trans"/>
</dbReference>
<dbReference type="Proteomes" id="UP000247551">
    <property type="component" value="Unassembled WGS sequence"/>
</dbReference>